<dbReference type="EMBL" id="BAAANQ010000006">
    <property type="protein sequence ID" value="GAA2057000.1"/>
    <property type="molecule type" value="Genomic_DNA"/>
</dbReference>
<proteinExistence type="predicted"/>
<gene>
    <name evidence="1" type="ORF">GCM10009757_35440</name>
</gene>
<dbReference type="InterPro" id="IPR011852">
    <property type="entry name" value="TRAP_TAXI"/>
</dbReference>
<dbReference type="PANTHER" id="PTHR42941:SF1">
    <property type="entry name" value="SLL1037 PROTEIN"/>
    <property type="match status" value="1"/>
</dbReference>
<dbReference type="PANTHER" id="PTHR42941">
    <property type="entry name" value="SLL1037 PROTEIN"/>
    <property type="match status" value="1"/>
</dbReference>
<protein>
    <submittedName>
        <fullName evidence="1">TAXI family TRAP transporter solute-binding subunit</fullName>
    </submittedName>
</protein>
<evidence type="ECO:0000313" key="1">
    <source>
        <dbReference type="EMBL" id="GAA2057000.1"/>
    </source>
</evidence>
<dbReference type="SUPFAM" id="SSF53850">
    <property type="entry name" value="Periplasmic binding protein-like II"/>
    <property type="match status" value="1"/>
</dbReference>
<reference evidence="2" key="1">
    <citation type="journal article" date="2019" name="Int. J. Syst. Evol. Microbiol.">
        <title>The Global Catalogue of Microorganisms (GCM) 10K type strain sequencing project: providing services to taxonomists for standard genome sequencing and annotation.</title>
        <authorList>
            <consortium name="The Broad Institute Genomics Platform"/>
            <consortium name="The Broad Institute Genome Sequencing Center for Infectious Disease"/>
            <person name="Wu L."/>
            <person name="Ma J."/>
        </authorList>
    </citation>
    <scope>NUCLEOTIDE SEQUENCE [LARGE SCALE GENOMIC DNA]</scope>
    <source>
        <strain evidence="2">JCM 14549</strain>
    </source>
</reference>
<name>A0ABP5GZ22_9ACTN</name>
<sequence>MGSPRGISRRALLAAGPLGLTAGMCGAGPVLGIDRLKLATGPEGATYRESGAALVALWNDALGRDAVEVVFTEASVDNLRLLLAEEVDLAYANVDVLRPHDGETSALLRIFDSVVHLVTLRDSGLRTLTDLAGRPVACGLPGSGTRFTGQRLMDAARVEVDVRDLGQQEAAQALVDGRVDAVFSLTAMPTPAISWLLEHAPPLHFVDLAAEAEAMRSAHPGEYLPVTISGTVYPEVATTVTLAVPTLIAVRAGFPADAARFFTRTTVEGADALARSRPEAYQINPRTAAATVPIALHPGAADWFRSAKL</sequence>
<dbReference type="Proteomes" id="UP001403094">
    <property type="component" value="Unassembled WGS sequence"/>
</dbReference>
<dbReference type="RefSeq" id="WP_019433389.1">
    <property type="nucleotide sequence ID" value="NZ_BAAANQ010000006.1"/>
</dbReference>
<dbReference type="NCBIfam" id="TIGR02122">
    <property type="entry name" value="TRAP_TAXI"/>
    <property type="match status" value="1"/>
</dbReference>
<keyword evidence="2" id="KW-1185">Reference proteome</keyword>
<dbReference type="Gene3D" id="3.40.190.10">
    <property type="entry name" value="Periplasmic binding protein-like II"/>
    <property type="match status" value="2"/>
</dbReference>
<comment type="caution">
    <text evidence="1">The sequence shown here is derived from an EMBL/GenBank/DDBJ whole genome shotgun (WGS) entry which is preliminary data.</text>
</comment>
<evidence type="ECO:0000313" key="2">
    <source>
        <dbReference type="Proteomes" id="UP001403094"/>
    </source>
</evidence>
<dbReference type="Pfam" id="PF16868">
    <property type="entry name" value="NMT1_3"/>
    <property type="match status" value="1"/>
</dbReference>
<organism evidence="1 2">
    <name type="scientific">Streptomyces cheonanensis</name>
    <dbReference type="NCBI Taxonomy" id="312720"/>
    <lineage>
        <taxon>Bacteria</taxon>
        <taxon>Bacillati</taxon>
        <taxon>Actinomycetota</taxon>
        <taxon>Actinomycetes</taxon>
        <taxon>Kitasatosporales</taxon>
        <taxon>Streptomycetaceae</taxon>
        <taxon>Streptomyces</taxon>
    </lineage>
</organism>
<accession>A0ABP5GZ22</accession>